<accession>A0AAV4AXF5</accession>
<evidence type="ECO:0008006" key="3">
    <source>
        <dbReference type="Google" id="ProtNLM"/>
    </source>
</evidence>
<gene>
    <name evidence="1" type="ORF">PoB_003824700</name>
</gene>
<name>A0AAV4AXF5_9GAST</name>
<evidence type="ECO:0000313" key="2">
    <source>
        <dbReference type="Proteomes" id="UP000735302"/>
    </source>
</evidence>
<dbReference type="EMBL" id="BLXT01004326">
    <property type="protein sequence ID" value="GFO11742.1"/>
    <property type="molecule type" value="Genomic_DNA"/>
</dbReference>
<comment type="caution">
    <text evidence="1">The sequence shown here is derived from an EMBL/GenBank/DDBJ whole genome shotgun (WGS) entry which is preliminary data.</text>
</comment>
<evidence type="ECO:0000313" key="1">
    <source>
        <dbReference type="EMBL" id="GFO11742.1"/>
    </source>
</evidence>
<keyword evidence="2" id="KW-1185">Reference proteome</keyword>
<reference evidence="1 2" key="1">
    <citation type="journal article" date="2021" name="Elife">
        <title>Chloroplast acquisition without the gene transfer in kleptoplastic sea slugs, Plakobranchus ocellatus.</title>
        <authorList>
            <person name="Maeda T."/>
            <person name="Takahashi S."/>
            <person name="Yoshida T."/>
            <person name="Shimamura S."/>
            <person name="Takaki Y."/>
            <person name="Nagai Y."/>
            <person name="Toyoda A."/>
            <person name="Suzuki Y."/>
            <person name="Arimoto A."/>
            <person name="Ishii H."/>
            <person name="Satoh N."/>
            <person name="Nishiyama T."/>
            <person name="Hasebe M."/>
            <person name="Maruyama T."/>
            <person name="Minagawa J."/>
            <person name="Obokata J."/>
            <person name="Shigenobu S."/>
        </authorList>
    </citation>
    <scope>NUCLEOTIDE SEQUENCE [LARGE SCALE GENOMIC DNA]</scope>
</reference>
<dbReference type="Proteomes" id="UP000735302">
    <property type="component" value="Unassembled WGS sequence"/>
</dbReference>
<protein>
    <recommendedName>
        <fullName evidence="3">Thiol oxidase</fullName>
    </recommendedName>
</protein>
<sequence>MIKNWPTVNPVQSRSYHIKNWSIPSLSKLWSTVKSLKKSDTSPSLSKLWSTVNSLKNLFDCHPCQNSSRNHVQKLTYPIDNWSISHFVKTLVNRQISQKSGTSPSLSACLVK</sequence>
<organism evidence="1 2">
    <name type="scientific">Plakobranchus ocellatus</name>
    <dbReference type="NCBI Taxonomy" id="259542"/>
    <lineage>
        <taxon>Eukaryota</taxon>
        <taxon>Metazoa</taxon>
        <taxon>Spiralia</taxon>
        <taxon>Lophotrochozoa</taxon>
        <taxon>Mollusca</taxon>
        <taxon>Gastropoda</taxon>
        <taxon>Heterobranchia</taxon>
        <taxon>Euthyneura</taxon>
        <taxon>Panpulmonata</taxon>
        <taxon>Sacoglossa</taxon>
        <taxon>Placobranchoidea</taxon>
        <taxon>Plakobranchidae</taxon>
        <taxon>Plakobranchus</taxon>
    </lineage>
</organism>
<dbReference type="AlphaFoldDB" id="A0AAV4AXF5"/>
<proteinExistence type="predicted"/>